<gene>
    <name evidence="3" type="ORF">TIFTF001_031966</name>
</gene>
<sequence length="329" mass="37677">MEIVPPSSEPLDLDTIRSRARELENMLRNLEDDDSELSRSDLQKLAKDCVHNFQTRMEEIGSLWSDVGFSEDKDFEPTVTPLGLSQRVDACLERLGEELNFVEAENTRMSGEIEVLTRTYAEDSKQLEIELEGLKCSMDLTALQDLEKVNLGASRDCPRHTEDKWDSMEVCGDKKLELLELENELKKKTAILKSLEDLDVTCKWFDAIEQIQDAFTGVKVIALEENCIRFSLQTYIPQLESVLSEQKIEAIYVPLEVRHELLIEFLEGTLDQKNVESIKEHEEKNHKKNEKNAAANNGGFLNEEQPNDNRLFLRIVKLLLGFLSARKMG</sequence>
<evidence type="ECO:0000256" key="1">
    <source>
        <dbReference type="SAM" id="Coils"/>
    </source>
</evidence>
<comment type="caution">
    <text evidence="3">The sequence shown here is derived from an EMBL/GenBank/DDBJ whole genome shotgun (WGS) entry which is preliminary data.</text>
</comment>
<organism evidence="3 4">
    <name type="scientific">Ficus carica</name>
    <name type="common">Common fig</name>
    <dbReference type="NCBI Taxonomy" id="3494"/>
    <lineage>
        <taxon>Eukaryota</taxon>
        <taxon>Viridiplantae</taxon>
        <taxon>Streptophyta</taxon>
        <taxon>Embryophyta</taxon>
        <taxon>Tracheophyta</taxon>
        <taxon>Spermatophyta</taxon>
        <taxon>Magnoliopsida</taxon>
        <taxon>eudicotyledons</taxon>
        <taxon>Gunneridae</taxon>
        <taxon>Pentapetalae</taxon>
        <taxon>rosids</taxon>
        <taxon>fabids</taxon>
        <taxon>Rosales</taxon>
        <taxon>Moraceae</taxon>
        <taxon>Ficeae</taxon>
        <taxon>Ficus</taxon>
    </lineage>
</organism>
<evidence type="ECO:0000256" key="2">
    <source>
        <dbReference type="SAM" id="MobiDB-lite"/>
    </source>
</evidence>
<evidence type="ECO:0000313" key="4">
    <source>
        <dbReference type="Proteomes" id="UP001187192"/>
    </source>
</evidence>
<dbReference type="AlphaFoldDB" id="A0AA88J765"/>
<proteinExistence type="predicted"/>
<feature type="region of interest" description="Disordered" evidence="2">
    <location>
        <begin position="278"/>
        <end position="302"/>
    </location>
</feature>
<keyword evidence="4" id="KW-1185">Reference proteome</keyword>
<protein>
    <submittedName>
        <fullName evidence="3">Uncharacterized protein</fullName>
    </submittedName>
</protein>
<dbReference type="EMBL" id="BTGU01000137">
    <property type="protein sequence ID" value="GMN62886.1"/>
    <property type="molecule type" value="Genomic_DNA"/>
</dbReference>
<name>A0AA88J765_FICCA</name>
<dbReference type="PANTHER" id="PTHR36037">
    <property type="entry name" value="RNA-DIRECTED DNA POLYMERASE (REVERSE TRANSCRIPTASE)-RELATED FAMILY PROTEIN"/>
    <property type="match status" value="1"/>
</dbReference>
<keyword evidence="1" id="KW-0175">Coiled coil</keyword>
<dbReference type="Proteomes" id="UP001187192">
    <property type="component" value="Unassembled WGS sequence"/>
</dbReference>
<feature type="coiled-coil region" evidence="1">
    <location>
        <begin position="13"/>
        <end position="40"/>
    </location>
</feature>
<reference evidence="3" key="1">
    <citation type="submission" date="2023-07" db="EMBL/GenBank/DDBJ databases">
        <title>draft genome sequence of fig (Ficus carica).</title>
        <authorList>
            <person name="Takahashi T."/>
            <person name="Nishimura K."/>
        </authorList>
    </citation>
    <scope>NUCLEOTIDE SEQUENCE</scope>
</reference>
<dbReference type="PANTHER" id="PTHR36037:SF1">
    <property type="entry name" value="RNA-DIRECTED DNA POLYMERASE (REVERSE TRANSCRIPTASE)-RELATED FAMILY PROTEIN"/>
    <property type="match status" value="1"/>
</dbReference>
<evidence type="ECO:0000313" key="3">
    <source>
        <dbReference type="EMBL" id="GMN62886.1"/>
    </source>
</evidence>
<accession>A0AA88J765</accession>